<name>A0ABS2YG71_POLSP</name>
<evidence type="ECO:0000256" key="2">
    <source>
        <dbReference type="SAM" id="MobiDB-lite"/>
    </source>
</evidence>
<feature type="compositionally biased region" description="Pro residues" evidence="2">
    <location>
        <begin position="211"/>
        <end position="228"/>
    </location>
</feature>
<feature type="coiled-coil region" evidence="1">
    <location>
        <begin position="62"/>
        <end position="89"/>
    </location>
</feature>
<feature type="region of interest" description="Disordered" evidence="2">
    <location>
        <begin position="459"/>
        <end position="540"/>
    </location>
</feature>
<accession>A0ABS2YG71</accession>
<keyword evidence="4" id="KW-1185">Reference proteome</keyword>
<reference evidence="3" key="1">
    <citation type="journal article" date="2021" name="Cell">
        <title>Tracing the genetic footprints of vertebrate landing in non-teleost ray-finned fishes.</title>
        <authorList>
            <person name="Bi X."/>
            <person name="Wang K."/>
            <person name="Yang L."/>
            <person name="Pan H."/>
            <person name="Jiang H."/>
            <person name="Wei Q."/>
            <person name="Fang M."/>
            <person name="Yu H."/>
            <person name="Zhu C."/>
            <person name="Cai Y."/>
            <person name="He Y."/>
            <person name="Gan X."/>
            <person name="Zeng H."/>
            <person name="Yu D."/>
            <person name="Zhu Y."/>
            <person name="Jiang H."/>
            <person name="Qiu Q."/>
            <person name="Yang H."/>
            <person name="Zhang Y.E."/>
            <person name="Wang W."/>
            <person name="Zhu M."/>
            <person name="He S."/>
            <person name="Zhang G."/>
        </authorList>
    </citation>
    <scope>NUCLEOTIDE SEQUENCE</scope>
    <source>
        <strain evidence="3">Pddl_001</strain>
    </source>
</reference>
<feature type="non-terminal residue" evidence="3">
    <location>
        <position position="680"/>
    </location>
</feature>
<dbReference type="EMBL" id="JAAWVQ010148788">
    <property type="protein sequence ID" value="MBN3285527.1"/>
    <property type="molecule type" value="Genomic_DNA"/>
</dbReference>
<sequence>MLRGIAVGEKDTVSPVLTVPPTPRSVYKDCNTLHLPTERFSPVRRFSDGAATIQAFKAHLERMATNHSIKQLQQECEQLRKMYAASLDERLLEHTQHQHILYQQEQHHQILHQQIQECIRSTQPSPPLQALSMGQHGENQPSLLTHQLQRLRIKPASPPPTHPSNHLFRQPNQSPPPGSTGLLQSHGAGSPSQYQGMSSHSAALFQQSSNSPPPPGLPRVGMAPPPSNMPRGVSMAPAPPAQQVTIQVQEAGVPCEVPPHLHIQQQQQRQQNLMASLAVSGHRVLGKQLSADSAETHSRSLGRFSSSTSYDQTHLHPHLFPENARVAAGTYSQGTGPFLQAPSLKMPTLDPFQSFQQQQQQQQQQQGQQGQGVYMAASALQQALLSPTPPEYRPQQHVTHTLQGLLSPRHSLSGQGDLRLPAVDLAQLLKRQGGRAPQQQRDYSDMLLLRHMNHGDGVAGRGSVGGFQQCQDPSSAASPFHHPNPHSHHLLQIQSQDCPPPHAAFSPAGPPSHPSSLQHSESMEEEESPQLQGYPDRSLTKAGCQDSALLLSGDSDTLLGAPLNPAQQYGAPNRQGFLRSGSSSRESLSGERMDRRTPVQAMEMPDHNGMSYSPRPAASDLYRTRGSLQRHHTIQNCDDAYVSSQAALSVCLCLCLSLTHAPSSLLYSPLLRTRWSPCLV</sequence>
<evidence type="ECO:0000256" key="1">
    <source>
        <dbReference type="SAM" id="Coils"/>
    </source>
</evidence>
<evidence type="ECO:0000313" key="3">
    <source>
        <dbReference type="EMBL" id="MBN3285527.1"/>
    </source>
</evidence>
<comment type="caution">
    <text evidence="3">The sequence shown here is derived from an EMBL/GenBank/DDBJ whole genome shotgun (WGS) entry which is preliminary data.</text>
</comment>
<gene>
    <name evidence="3" type="primary">Sik3_0</name>
    <name evidence="3" type="ORF">GTO93_0021301</name>
</gene>
<feature type="region of interest" description="Disordered" evidence="2">
    <location>
        <begin position="154"/>
        <end position="241"/>
    </location>
</feature>
<feature type="non-terminal residue" evidence="3">
    <location>
        <position position="1"/>
    </location>
</feature>
<feature type="compositionally biased region" description="Low complexity" evidence="2">
    <location>
        <begin position="578"/>
        <end position="587"/>
    </location>
</feature>
<proteinExistence type="predicted"/>
<organism evidence="3 4">
    <name type="scientific">Polyodon spathula</name>
    <name type="common">North American paddlefish</name>
    <name type="synonym">Squalus spathula</name>
    <dbReference type="NCBI Taxonomy" id="7913"/>
    <lineage>
        <taxon>Eukaryota</taxon>
        <taxon>Metazoa</taxon>
        <taxon>Chordata</taxon>
        <taxon>Craniata</taxon>
        <taxon>Vertebrata</taxon>
        <taxon>Euteleostomi</taxon>
        <taxon>Actinopterygii</taxon>
        <taxon>Chondrostei</taxon>
        <taxon>Acipenseriformes</taxon>
        <taxon>Polyodontidae</taxon>
        <taxon>Polyodon</taxon>
    </lineage>
</organism>
<protein>
    <submittedName>
        <fullName evidence="3">SIK3 kinase</fullName>
    </submittedName>
</protein>
<feature type="region of interest" description="Disordered" evidence="2">
    <location>
        <begin position="561"/>
        <end position="595"/>
    </location>
</feature>
<feature type="region of interest" description="Disordered" evidence="2">
    <location>
        <begin position="352"/>
        <end position="372"/>
    </location>
</feature>
<dbReference type="Proteomes" id="UP001166093">
    <property type="component" value="Unassembled WGS sequence"/>
</dbReference>
<dbReference type="GO" id="GO:0016301">
    <property type="term" value="F:kinase activity"/>
    <property type="evidence" value="ECO:0007669"/>
    <property type="project" value="UniProtKB-KW"/>
</dbReference>
<keyword evidence="1" id="KW-0175">Coiled coil</keyword>
<feature type="compositionally biased region" description="Pro residues" evidence="2">
    <location>
        <begin position="498"/>
        <end position="513"/>
    </location>
</feature>
<feature type="compositionally biased region" description="Polar residues" evidence="2">
    <location>
        <begin position="190"/>
        <end position="210"/>
    </location>
</feature>
<evidence type="ECO:0000313" key="4">
    <source>
        <dbReference type="Proteomes" id="UP001166093"/>
    </source>
</evidence>
<feature type="compositionally biased region" description="Low complexity" evidence="2">
    <location>
        <begin position="356"/>
        <end position="372"/>
    </location>
</feature>
<keyword evidence="3" id="KW-0808">Transferase</keyword>
<keyword evidence="3" id="KW-0418">Kinase</keyword>